<dbReference type="InterPro" id="IPR008253">
    <property type="entry name" value="Marvel"/>
</dbReference>
<keyword evidence="3 6" id="KW-1133">Transmembrane helix</keyword>
<dbReference type="Proteomes" id="UP000242457">
    <property type="component" value="Unassembled WGS sequence"/>
</dbReference>
<proteinExistence type="predicted"/>
<evidence type="ECO:0000259" key="7">
    <source>
        <dbReference type="PROSITE" id="PS51225"/>
    </source>
</evidence>
<dbReference type="GO" id="GO:0016020">
    <property type="term" value="C:membrane"/>
    <property type="evidence" value="ECO:0007669"/>
    <property type="project" value="UniProtKB-SubCell"/>
</dbReference>
<feature type="transmembrane region" description="Helical" evidence="6">
    <location>
        <begin position="140"/>
        <end position="158"/>
    </location>
</feature>
<keyword evidence="4 5" id="KW-0472">Membrane</keyword>
<evidence type="ECO:0000256" key="4">
    <source>
        <dbReference type="ARBA" id="ARBA00023136"/>
    </source>
</evidence>
<evidence type="ECO:0000256" key="6">
    <source>
        <dbReference type="SAM" id="Phobius"/>
    </source>
</evidence>
<dbReference type="PROSITE" id="PS51225">
    <property type="entry name" value="MARVEL"/>
    <property type="match status" value="1"/>
</dbReference>
<dbReference type="EMBL" id="KZ288334">
    <property type="protein sequence ID" value="PBC27871.1"/>
    <property type="molecule type" value="Genomic_DNA"/>
</dbReference>
<comment type="subcellular location">
    <subcellularLocation>
        <location evidence="1">Membrane</location>
        <topology evidence="1">Multi-pass membrane protein</topology>
    </subcellularLocation>
</comment>
<name>A0A2A3E9Y8_APICC</name>
<keyword evidence="2 5" id="KW-0812">Transmembrane</keyword>
<evidence type="ECO:0000313" key="9">
    <source>
        <dbReference type="Proteomes" id="UP000242457"/>
    </source>
</evidence>
<accession>A0A2A3E9Y8</accession>
<feature type="transmembrane region" description="Helical" evidence="6">
    <location>
        <begin position="67"/>
        <end position="88"/>
    </location>
</feature>
<reference evidence="8 9" key="1">
    <citation type="submission" date="2014-07" db="EMBL/GenBank/DDBJ databases">
        <title>Genomic and transcriptomic analysis on Apis cerana provide comprehensive insights into honey bee biology.</title>
        <authorList>
            <person name="Diao Q."/>
            <person name="Sun L."/>
            <person name="Zheng H."/>
            <person name="Zheng H."/>
            <person name="Xu S."/>
            <person name="Wang S."/>
            <person name="Zeng Z."/>
            <person name="Hu F."/>
            <person name="Su S."/>
            <person name="Wu J."/>
        </authorList>
    </citation>
    <scope>NUCLEOTIDE SEQUENCE [LARGE SCALE GENOMIC DNA]</scope>
    <source>
        <tissue evidence="8">Pupae without intestine</tissue>
    </source>
</reference>
<gene>
    <name evidence="8" type="ORF">APICC_10091</name>
</gene>
<evidence type="ECO:0000256" key="5">
    <source>
        <dbReference type="PROSITE-ProRule" id="PRU00581"/>
    </source>
</evidence>
<dbReference type="AlphaFoldDB" id="A0A2A3E9Y8"/>
<evidence type="ECO:0000256" key="1">
    <source>
        <dbReference type="ARBA" id="ARBA00004141"/>
    </source>
</evidence>
<dbReference type="Pfam" id="PF01284">
    <property type="entry name" value="MARVEL"/>
    <property type="match status" value="1"/>
</dbReference>
<sequence length="172" mass="18822">MSSTGTHAAGGVECCFCRCCTCIHLEFLKTLPGVLKLCETIISGLIQSLLINYGLRYSTTIGSAFEGSLTTSSACFLTSAVLLACYIISEKSYRLIKSSLFELMFNSLASFLYLSSASYLAFSTKIFLLPEYYIRPGFDVYPAMTAAYVRALIIYNLLSATAIISRNIVTLL</sequence>
<dbReference type="OrthoDB" id="10044855at2759"/>
<keyword evidence="9" id="KW-1185">Reference proteome</keyword>
<evidence type="ECO:0000256" key="2">
    <source>
        <dbReference type="ARBA" id="ARBA00022692"/>
    </source>
</evidence>
<evidence type="ECO:0000256" key="3">
    <source>
        <dbReference type="ARBA" id="ARBA00022989"/>
    </source>
</evidence>
<evidence type="ECO:0000313" key="8">
    <source>
        <dbReference type="EMBL" id="PBC27871.1"/>
    </source>
</evidence>
<feature type="domain" description="MARVEL" evidence="7">
    <location>
        <begin position="27"/>
        <end position="170"/>
    </location>
</feature>
<protein>
    <recommendedName>
        <fullName evidence="7">MARVEL domain-containing protein</fullName>
    </recommendedName>
</protein>
<organism evidence="8 9">
    <name type="scientific">Apis cerana cerana</name>
    <name type="common">Oriental honeybee</name>
    <dbReference type="NCBI Taxonomy" id="94128"/>
    <lineage>
        <taxon>Eukaryota</taxon>
        <taxon>Metazoa</taxon>
        <taxon>Ecdysozoa</taxon>
        <taxon>Arthropoda</taxon>
        <taxon>Hexapoda</taxon>
        <taxon>Insecta</taxon>
        <taxon>Pterygota</taxon>
        <taxon>Neoptera</taxon>
        <taxon>Endopterygota</taxon>
        <taxon>Hymenoptera</taxon>
        <taxon>Apocrita</taxon>
        <taxon>Aculeata</taxon>
        <taxon>Apoidea</taxon>
        <taxon>Anthophila</taxon>
        <taxon>Apidae</taxon>
        <taxon>Apis</taxon>
    </lineage>
</organism>